<sequence length="130" mass="14045">MIVFSNILLVVSGRQFQGRLLLISLLPVRLLKKKAWPSFEIDFWPEESALLLRSFDLPGRRKVTVGEGGLAELDADFRRGGATDRFLARVICSGLLLVMSGGSRLGRGLLVPIAGEGDDVTGAACRAVCC</sequence>
<evidence type="ECO:0000313" key="1">
    <source>
        <dbReference type="EMBL" id="CAH9140351.1"/>
    </source>
</evidence>
<dbReference type="Proteomes" id="UP001152523">
    <property type="component" value="Unassembled WGS sequence"/>
</dbReference>
<reference evidence="1" key="1">
    <citation type="submission" date="2022-07" db="EMBL/GenBank/DDBJ databases">
        <authorList>
            <person name="Macas J."/>
            <person name="Novak P."/>
            <person name="Neumann P."/>
        </authorList>
    </citation>
    <scope>NUCLEOTIDE SEQUENCE</scope>
</reference>
<comment type="caution">
    <text evidence="1">The sequence shown here is derived from an EMBL/GenBank/DDBJ whole genome shotgun (WGS) entry which is preliminary data.</text>
</comment>
<protein>
    <submittedName>
        <fullName evidence="1">Uncharacterized protein</fullName>
    </submittedName>
</protein>
<accession>A0AAV0FZ74</accession>
<dbReference type="EMBL" id="CAMAPF010001023">
    <property type="protein sequence ID" value="CAH9140351.1"/>
    <property type="molecule type" value="Genomic_DNA"/>
</dbReference>
<keyword evidence="2" id="KW-1185">Reference proteome</keyword>
<gene>
    <name evidence="1" type="ORF">CEPIT_LOCUS38275</name>
</gene>
<proteinExistence type="predicted"/>
<organism evidence="1 2">
    <name type="scientific">Cuscuta epithymum</name>
    <dbReference type="NCBI Taxonomy" id="186058"/>
    <lineage>
        <taxon>Eukaryota</taxon>
        <taxon>Viridiplantae</taxon>
        <taxon>Streptophyta</taxon>
        <taxon>Embryophyta</taxon>
        <taxon>Tracheophyta</taxon>
        <taxon>Spermatophyta</taxon>
        <taxon>Magnoliopsida</taxon>
        <taxon>eudicotyledons</taxon>
        <taxon>Gunneridae</taxon>
        <taxon>Pentapetalae</taxon>
        <taxon>asterids</taxon>
        <taxon>lamiids</taxon>
        <taxon>Solanales</taxon>
        <taxon>Convolvulaceae</taxon>
        <taxon>Cuscuteae</taxon>
        <taxon>Cuscuta</taxon>
        <taxon>Cuscuta subgen. Cuscuta</taxon>
    </lineage>
</organism>
<dbReference type="AlphaFoldDB" id="A0AAV0FZ74"/>
<evidence type="ECO:0000313" key="2">
    <source>
        <dbReference type="Proteomes" id="UP001152523"/>
    </source>
</evidence>
<name>A0AAV0FZ74_9ASTE</name>